<keyword evidence="2 3" id="KW-0175">Coiled coil</keyword>
<dbReference type="EMBL" id="JAWJWE010000003">
    <property type="protein sequence ID" value="KAK6638961.1"/>
    <property type="molecule type" value="Genomic_DNA"/>
</dbReference>
<dbReference type="PANTHER" id="PTHR21682">
    <property type="entry name" value="COILED-COIL DOMAIN-CONTAINING PROTEIN 149"/>
    <property type="match status" value="1"/>
</dbReference>
<dbReference type="AlphaFoldDB" id="A0AAN8PMD8"/>
<feature type="coiled-coil region" evidence="3">
    <location>
        <begin position="104"/>
        <end position="243"/>
    </location>
</feature>
<evidence type="ECO:0000256" key="1">
    <source>
        <dbReference type="ARBA" id="ARBA00005872"/>
    </source>
</evidence>
<dbReference type="Pfam" id="PF09789">
    <property type="entry name" value="CC149"/>
    <property type="match status" value="1"/>
</dbReference>
<organism evidence="4 5">
    <name type="scientific">Polyplax serrata</name>
    <name type="common">Common mouse louse</name>
    <dbReference type="NCBI Taxonomy" id="468196"/>
    <lineage>
        <taxon>Eukaryota</taxon>
        <taxon>Metazoa</taxon>
        <taxon>Ecdysozoa</taxon>
        <taxon>Arthropoda</taxon>
        <taxon>Hexapoda</taxon>
        <taxon>Insecta</taxon>
        <taxon>Pterygota</taxon>
        <taxon>Neoptera</taxon>
        <taxon>Paraneoptera</taxon>
        <taxon>Psocodea</taxon>
        <taxon>Troctomorpha</taxon>
        <taxon>Phthiraptera</taxon>
        <taxon>Anoplura</taxon>
        <taxon>Polyplacidae</taxon>
        <taxon>Polyplax</taxon>
    </lineage>
</organism>
<proteinExistence type="inferred from homology"/>
<comment type="caution">
    <text evidence="4">The sequence shown here is derived from an EMBL/GenBank/DDBJ whole genome shotgun (WGS) entry which is preliminary data.</text>
</comment>
<evidence type="ECO:0000313" key="5">
    <source>
        <dbReference type="Proteomes" id="UP001372834"/>
    </source>
</evidence>
<evidence type="ECO:0000256" key="3">
    <source>
        <dbReference type="SAM" id="Coils"/>
    </source>
</evidence>
<evidence type="ECO:0000313" key="4">
    <source>
        <dbReference type="EMBL" id="KAK6638961.1"/>
    </source>
</evidence>
<protein>
    <submittedName>
        <fullName evidence="4">Uncharacterized protein</fullName>
    </submittedName>
</protein>
<name>A0AAN8PMD8_POLSC</name>
<evidence type="ECO:0000256" key="2">
    <source>
        <dbReference type="ARBA" id="ARBA00023054"/>
    </source>
</evidence>
<dbReference type="InterPro" id="IPR019179">
    <property type="entry name" value="CC149"/>
</dbReference>
<comment type="similarity">
    <text evidence="1">Belongs to the CCDC149 family.</text>
</comment>
<gene>
    <name evidence="4" type="ORF">RUM43_007231</name>
</gene>
<dbReference type="Proteomes" id="UP001372834">
    <property type="component" value="Unassembled WGS sequence"/>
</dbReference>
<accession>A0AAN8PMD8</accession>
<sequence length="408" mass="46673">MNTHKFSKHNMDNYVENILAENLTLKRQLESKSEALVILNKELAEFKTERDQFKLMAERLQEKCSTLKKGSYRENSVFNDRSEEPLSPTSIDVKEVNRSLKFEVECLRQKLRDALGDVKALRTKLKEQKPVVNDTDSISIKHLDREEELVKQLEAINNAKQKLEIDLQSILDEKEELLTERDAYKCKVHRLNHELSTLLKGENHTVIDIDSLIMENRFLQEQLQQAQEEISLSNQTISRYKTQMERKGSKGVIKFGLENLAGMGLSEKQVQELLENTPADQLPNTAATVTQLRTICVTLLENVKDKELALSHQRRANRILAAQIGQLKQRVQNLQGSQFVMFPSKILLEGYTGPDVKNYAYQNEIDSKNFNEDSEKNDSMESKNSGKFRAMISTTFTKVGHATAGAVM</sequence>
<feature type="coiled-coil region" evidence="3">
    <location>
        <begin position="29"/>
        <end position="63"/>
    </location>
</feature>
<dbReference type="PANTHER" id="PTHR21682:SF2">
    <property type="entry name" value="COILED-COIL DOMAIN-CONTAINING PROTEIN 149"/>
    <property type="match status" value="1"/>
</dbReference>
<reference evidence="4 5" key="1">
    <citation type="submission" date="2023-10" db="EMBL/GenBank/DDBJ databases">
        <title>Genomes of two closely related lineages of the louse Polyplax serrata with different host specificities.</title>
        <authorList>
            <person name="Martinu J."/>
            <person name="Tarabai H."/>
            <person name="Stefka J."/>
            <person name="Hypsa V."/>
        </authorList>
    </citation>
    <scope>NUCLEOTIDE SEQUENCE [LARGE SCALE GENOMIC DNA]</scope>
    <source>
        <strain evidence="4">HR10_N</strain>
    </source>
</reference>